<dbReference type="InterPro" id="IPR039422">
    <property type="entry name" value="MarR/SlyA-like"/>
</dbReference>
<dbReference type="PRINTS" id="PR00598">
    <property type="entry name" value="HTHMARR"/>
</dbReference>
<dbReference type="SMART" id="SM00347">
    <property type="entry name" value="HTH_MARR"/>
    <property type="match status" value="1"/>
</dbReference>
<proteinExistence type="predicted"/>
<dbReference type="EMBL" id="JADEYS010000010">
    <property type="protein sequence ID" value="MBE9397863.1"/>
    <property type="molecule type" value="Genomic_DNA"/>
</dbReference>
<dbReference type="InterPro" id="IPR036388">
    <property type="entry name" value="WH-like_DNA-bd_sf"/>
</dbReference>
<evidence type="ECO:0000259" key="4">
    <source>
        <dbReference type="PROSITE" id="PS50995"/>
    </source>
</evidence>
<dbReference type="InterPro" id="IPR000835">
    <property type="entry name" value="HTH_MarR-typ"/>
</dbReference>
<dbReference type="RefSeq" id="WP_193953416.1">
    <property type="nucleotide sequence ID" value="NZ_JADEYS010000010.1"/>
</dbReference>
<dbReference type="PANTHER" id="PTHR33164:SF89">
    <property type="entry name" value="MARR FAMILY REGULATORY PROTEIN"/>
    <property type="match status" value="1"/>
</dbReference>
<evidence type="ECO:0000256" key="1">
    <source>
        <dbReference type="ARBA" id="ARBA00023015"/>
    </source>
</evidence>
<keyword evidence="3" id="KW-0804">Transcription</keyword>
<dbReference type="GO" id="GO:0003700">
    <property type="term" value="F:DNA-binding transcription factor activity"/>
    <property type="evidence" value="ECO:0007669"/>
    <property type="project" value="InterPro"/>
</dbReference>
<dbReference type="GO" id="GO:0003677">
    <property type="term" value="F:DNA binding"/>
    <property type="evidence" value="ECO:0007669"/>
    <property type="project" value="UniProtKB-KW"/>
</dbReference>
<dbReference type="PROSITE" id="PS50995">
    <property type="entry name" value="HTH_MARR_2"/>
    <property type="match status" value="1"/>
</dbReference>
<evidence type="ECO:0000313" key="6">
    <source>
        <dbReference type="Proteomes" id="UP000640333"/>
    </source>
</evidence>
<keyword evidence="2" id="KW-0238">DNA-binding</keyword>
<dbReference type="Proteomes" id="UP000640333">
    <property type="component" value="Unassembled WGS sequence"/>
</dbReference>
<evidence type="ECO:0000256" key="3">
    <source>
        <dbReference type="ARBA" id="ARBA00023163"/>
    </source>
</evidence>
<protein>
    <submittedName>
        <fullName evidence="5">MarR family transcriptional regulator</fullName>
    </submittedName>
</protein>
<sequence length="140" mass="15748">MFEECLYFNSNALARAVTKIWTDAYKVYDLSPPHAFLLRLVLAKPGLLPRELAAELSLSRSTITRFLDSLEKRELLTRKPAGTDGRELQVFPTEQAQAIHQQLDATGAELTHQMRALVGTDDLTSMVADIRKVQMMLDDS</sequence>
<keyword evidence="1" id="KW-0805">Transcription regulation</keyword>
<reference evidence="5" key="1">
    <citation type="submission" date="2020-10" db="EMBL/GenBank/DDBJ databases">
        <title>Bacterium isolated from coastal waters sediment.</title>
        <authorList>
            <person name="Chen R.-J."/>
            <person name="Lu D.-C."/>
            <person name="Zhu K.-L."/>
            <person name="Du Z.-J."/>
        </authorList>
    </citation>
    <scope>NUCLEOTIDE SEQUENCE</scope>
    <source>
        <strain evidence="5">N1Y112</strain>
    </source>
</reference>
<dbReference type="InterPro" id="IPR036390">
    <property type="entry name" value="WH_DNA-bd_sf"/>
</dbReference>
<dbReference type="SUPFAM" id="SSF46785">
    <property type="entry name" value="Winged helix' DNA-binding domain"/>
    <property type="match status" value="1"/>
</dbReference>
<keyword evidence="6" id="KW-1185">Reference proteome</keyword>
<organism evidence="5 6">
    <name type="scientific">Pontibacterium sinense</name>
    <dbReference type="NCBI Taxonomy" id="2781979"/>
    <lineage>
        <taxon>Bacteria</taxon>
        <taxon>Pseudomonadati</taxon>
        <taxon>Pseudomonadota</taxon>
        <taxon>Gammaproteobacteria</taxon>
        <taxon>Oceanospirillales</taxon>
        <taxon>Oceanospirillaceae</taxon>
        <taxon>Pontibacterium</taxon>
    </lineage>
</organism>
<dbReference type="PROSITE" id="PS01117">
    <property type="entry name" value="HTH_MARR_1"/>
    <property type="match status" value="1"/>
</dbReference>
<dbReference type="Pfam" id="PF12802">
    <property type="entry name" value="MarR_2"/>
    <property type="match status" value="1"/>
</dbReference>
<dbReference type="InterPro" id="IPR023187">
    <property type="entry name" value="Tscrpt_reg_MarR-type_CS"/>
</dbReference>
<evidence type="ECO:0000256" key="2">
    <source>
        <dbReference type="ARBA" id="ARBA00023125"/>
    </source>
</evidence>
<evidence type="ECO:0000313" key="5">
    <source>
        <dbReference type="EMBL" id="MBE9397863.1"/>
    </source>
</evidence>
<dbReference type="AlphaFoldDB" id="A0A8J7JYQ0"/>
<accession>A0A8J7JYQ0</accession>
<comment type="caution">
    <text evidence="5">The sequence shown here is derived from an EMBL/GenBank/DDBJ whole genome shotgun (WGS) entry which is preliminary data.</text>
</comment>
<gene>
    <name evidence="5" type="ORF">IOQ59_11395</name>
</gene>
<name>A0A8J7JYQ0_9GAMM</name>
<dbReference type="GO" id="GO:0006950">
    <property type="term" value="P:response to stress"/>
    <property type="evidence" value="ECO:0007669"/>
    <property type="project" value="TreeGrafter"/>
</dbReference>
<dbReference type="PANTHER" id="PTHR33164">
    <property type="entry name" value="TRANSCRIPTIONAL REGULATOR, MARR FAMILY"/>
    <property type="match status" value="1"/>
</dbReference>
<feature type="domain" description="HTH marR-type" evidence="4">
    <location>
        <begin position="3"/>
        <end position="135"/>
    </location>
</feature>
<dbReference type="Gene3D" id="1.10.10.10">
    <property type="entry name" value="Winged helix-like DNA-binding domain superfamily/Winged helix DNA-binding domain"/>
    <property type="match status" value="1"/>
</dbReference>